<dbReference type="InterPro" id="IPR050441">
    <property type="entry name" value="RBM"/>
</dbReference>
<feature type="region of interest" description="Disordered" evidence="2">
    <location>
        <begin position="125"/>
        <end position="345"/>
    </location>
</feature>
<feature type="compositionally biased region" description="Basic and acidic residues" evidence="2">
    <location>
        <begin position="199"/>
        <end position="208"/>
    </location>
</feature>
<feature type="domain" description="RRM" evidence="3">
    <location>
        <begin position="43"/>
        <end position="121"/>
    </location>
</feature>
<dbReference type="SUPFAM" id="SSF54928">
    <property type="entry name" value="RNA-binding domain, RBD"/>
    <property type="match status" value="1"/>
</dbReference>
<dbReference type="InterPro" id="IPR035979">
    <property type="entry name" value="RBD_domain_sf"/>
</dbReference>
<dbReference type="EMBL" id="BSYO01000008">
    <property type="protein sequence ID" value="GMH08351.1"/>
    <property type="molecule type" value="Genomic_DNA"/>
</dbReference>
<dbReference type="AlphaFoldDB" id="A0AAD3SCL8"/>
<protein>
    <recommendedName>
        <fullName evidence="3">RRM domain-containing protein</fullName>
    </recommendedName>
</protein>
<organism evidence="4 5">
    <name type="scientific">Nepenthes gracilis</name>
    <name type="common">Slender pitcher plant</name>
    <dbReference type="NCBI Taxonomy" id="150966"/>
    <lineage>
        <taxon>Eukaryota</taxon>
        <taxon>Viridiplantae</taxon>
        <taxon>Streptophyta</taxon>
        <taxon>Embryophyta</taxon>
        <taxon>Tracheophyta</taxon>
        <taxon>Spermatophyta</taxon>
        <taxon>Magnoliopsida</taxon>
        <taxon>eudicotyledons</taxon>
        <taxon>Gunneridae</taxon>
        <taxon>Pentapetalae</taxon>
        <taxon>Caryophyllales</taxon>
        <taxon>Nepenthaceae</taxon>
        <taxon>Nepenthes</taxon>
    </lineage>
</organism>
<dbReference type="InterPro" id="IPR000504">
    <property type="entry name" value="RRM_dom"/>
</dbReference>
<comment type="caution">
    <text evidence="4">The sequence shown here is derived from an EMBL/GenBank/DDBJ whole genome shotgun (WGS) entry which is preliminary data.</text>
</comment>
<reference evidence="4" key="1">
    <citation type="submission" date="2023-05" db="EMBL/GenBank/DDBJ databases">
        <title>Nepenthes gracilis genome sequencing.</title>
        <authorList>
            <person name="Fukushima K."/>
        </authorList>
    </citation>
    <scope>NUCLEOTIDE SEQUENCE</scope>
    <source>
        <strain evidence="4">SING2019-196</strain>
    </source>
</reference>
<gene>
    <name evidence="4" type="ORF">Nepgr_010191</name>
</gene>
<feature type="compositionally biased region" description="Basic residues" evidence="2">
    <location>
        <begin position="329"/>
        <end position="338"/>
    </location>
</feature>
<dbReference type="PROSITE" id="PS50102">
    <property type="entry name" value="RRM"/>
    <property type="match status" value="1"/>
</dbReference>
<feature type="compositionally biased region" description="Basic residues" evidence="2">
    <location>
        <begin position="1"/>
        <end position="22"/>
    </location>
</feature>
<proteinExistence type="predicted"/>
<dbReference type="Gene3D" id="3.30.70.330">
    <property type="match status" value="1"/>
</dbReference>
<name>A0AAD3SCL8_NEPGR</name>
<feature type="region of interest" description="Disordered" evidence="2">
    <location>
        <begin position="1"/>
        <end position="41"/>
    </location>
</feature>
<feature type="compositionally biased region" description="Basic and acidic residues" evidence="2">
    <location>
        <begin position="219"/>
        <end position="228"/>
    </location>
</feature>
<dbReference type="SMART" id="SM00360">
    <property type="entry name" value="RRM"/>
    <property type="match status" value="1"/>
</dbReference>
<feature type="compositionally biased region" description="Basic residues" evidence="2">
    <location>
        <begin position="143"/>
        <end position="158"/>
    </location>
</feature>
<keyword evidence="1" id="KW-0694">RNA-binding</keyword>
<dbReference type="InterPro" id="IPR012677">
    <property type="entry name" value="Nucleotide-bd_a/b_plait_sf"/>
</dbReference>
<accession>A0AAD3SCL8</accession>
<sequence>MGRYRSRSRSYSPRRSRTPPSRKRYDDPRDRRSYRDRRSPASSGLLVRNVALDARPEDLRIPFERFGPVKDVYLPKNYYTGEPRGFGFVKFRFPEDAAEAKERLNHTVIGGREIRIVFAEENRRTPQEMRMNARVSGRYGGSSRRRISPRSPRRRYRSYSRSPSPARHYSRSRSVSRSRSPYSEREYRSNRRSSGPRDIPMRDDDYRSSRRSPSSRVISPHDERDYKSSQRSPSPQELPQHEMDSKSKRRSASPREVSLHEDYYRSNKRSPSPHGEKKRKSTQRSASPRDLSSLGKGHESKHRSVTAGKDGKSPQYENDSLSRLESPRRIGRSLSRSRSRSDSPR</sequence>
<evidence type="ECO:0000256" key="2">
    <source>
        <dbReference type="SAM" id="MobiDB-lite"/>
    </source>
</evidence>
<evidence type="ECO:0000313" key="4">
    <source>
        <dbReference type="EMBL" id="GMH08351.1"/>
    </source>
</evidence>
<evidence type="ECO:0000256" key="1">
    <source>
        <dbReference type="PROSITE-ProRule" id="PRU00176"/>
    </source>
</evidence>
<dbReference type="GO" id="GO:0003723">
    <property type="term" value="F:RNA binding"/>
    <property type="evidence" value="ECO:0007669"/>
    <property type="project" value="UniProtKB-UniRule"/>
</dbReference>
<dbReference type="Proteomes" id="UP001279734">
    <property type="component" value="Unassembled WGS sequence"/>
</dbReference>
<keyword evidence="5" id="KW-1185">Reference proteome</keyword>
<evidence type="ECO:0000259" key="3">
    <source>
        <dbReference type="PROSITE" id="PS50102"/>
    </source>
</evidence>
<evidence type="ECO:0000313" key="5">
    <source>
        <dbReference type="Proteomes" id="UP001279734"/>
    </source>
</evidence>
<dbReference type="Pfam" id="PF00076">
    <property type="entry name" value="RRM_1"/>
    <property type="match status" value="1"/>
</dbReference>
<dbReference type="PANTHER" id="PTHR48034">
    <property type="entry name" value="TRANSFORMER-2 SEX-DETERMINING PROTEIN-RELATED"/>
    <property type="match status" value="1"/>
</dbReference>
<feature type="compositionally biased region" description="Basic and acidic residues" evidence="2">
    <location>
        <begin position="23"/>
        <end position="39"/>
    </location>
</feature>